<feature type="active site" evidence="4">
    <location>
        <position position="168"/>
    </location>
</feature>
<name>A0A5J6L1Q5_9MICO</name>
<evidence type="ECO:0000313" key="8">
    <source>
        <dbReference type="Proteomes" id="UP000325516"/>
    </source>
</evidence>
<dbReference type="GO" id="GO:0051287">
    <property type="term" value="F:NAD binding"/>
    <property type="evidence" value="ECO:0007669"/>
    <property type="project" value="InterPro"/>
</dbReference>
<dbReference type="PANTHER" id="PTHR43060:SF15">
    <property type="entry name" value="3-HYDROXYISOBUTYRATE DEHYDROGENASE-LIKE 1, MITOCHONDRIAL-RELATED"/>
    <property type="match status" value="1"/>
</dbReference>
<evidence type="ECO:0000256" key="2">
    <source>
        <dbReference type="ARBA" id="ARBA00023002"/>
    </source>
</evidence>
<evidence type="ECO:0000256" key="1">
    <source>
        <dbReference type="ARBA" id="ARBA00009080"/>
    </source>
</evidence>
<keyword evidence="3" id="KW-0520">NAD</keyword>
<dbReference type="EMBL" id="CP044232">
    <property type="protein sequence ID" value="QEW02380.1"/>
    <property type="molecule type" value="Genomic_DNA"/>
</dbReference>
<proteinExistence type="inferred from homology"/>
<dbReference type="SUPFAM" id="SSF51735">
    <property type="entry name" value="NAD(P)-binding Rossmann-fold domains"/>
    <property type="match status" value="1"/>
</dbReference>
<keyword evidence="8" id="KW-1185">Reference proteome</keyword>
<dbReference type="KEGG" id="mlz:F6J85_04205"/>
<gene>
    <name evidence="7" type="ORF">F6J85_04205</name>
</gene>
<organism evidence="7 8">
    <name type="scientific">Microbacterium lushaniae</name>
    <dbReference type="NCBI Taxonomy" id="2614639"/>
    <lineage>
        <taxon>Bacteria</taxon>
        <taxon>Bacillati</taxon>
        <taxon>Actinomycetota</taxon>
        <taxon>Actinomycetes</taxon>
        <taxon>Micrococcales</taxon>
        <taxon>Microbacteriaceae</taxon>
        <taxon>Microbacterium</taxon>
    </lineage>
</organism>
<keyword evidence="2" id="KW-0560">Oxidoreductase</keyword>
<feature type="domain" description="6-phosphogluconate dehydrogenase NADP-binding" evidence="5">
    <location>
        <begin position="3"/>
        <end position="159"/>
    </location>
</feature>
<feature type="domain" description="3-hydroxyisobutyrate dehydrogenase-like NAD-binding" evidence="6">
    <location>
        <begin position="162"/>
        <end position="228"/>
    </location>
</feature>
<dbReference type="AlphaFoldDB" id="A0A5J6L1Q5"/>
<dbReference type="GO" id="GO:0016491">
    <property type="term" value="F:oxidoreductase activity"/>
    <property type="evidence" value="ECO:0007669"/>
    <property type="project" value="UniProtKB-KW"/>
</dbReference>
<dbReference type="PANTHER" id="PTHR43060">
    <property type="entry name" value="3-HYDROXYISOBUTYRATE DEHYDROGENASE-LIKE 1, MITOCHONDRIAL-RELATED"/>
    <property type="match status" value="1"/>
</dbReference>
<dbReference type="Gene3D" id="3.40.50.720">
    <property type="entry name" value="NAD(P)-binding Rossmann-like Domain"/>
    <property type="match status" value="1"/>
</dbReference>
<dbReference type="InterPro" id="IPR015815">
    <property type="entry name" value="HIBADH-related"/>
</dbReference>
<dbReference type="SUPFAM" id="SSF48179">
    <property type="entry name" value="6-phosphogluconate dehydrogenase C-terminal domain-like"/>
    <property type="match status" value="1"/>
</dbReference>
<dbReference type="InterPro" id="IPR006115">
    <property type="entry name" value="6PGDH_NADP-bd"/>
</dbReference>
<dbReference type="InterPro" id="IPR013328">
    <property type="entry name" value="6PGD_dom2"/>
</dbReference>
<evidence type="ECO:0000256" key="3">
    <source>
        <dbReference type="ARBA" id="ARBA00023027"/>
    </source>
</evidence>
<accession>A0A5J6L1Q5</accession>
<dbReference type="InterPro" id="IPR029154">
    <property type="entry name" value="HIBADH-like_NADP-bd"/>
</dbReference>
<dbReference type="Gene3D" id="1.10.1040.10">
    <property type="entry name" value="N-(1-d-carboxylethyl)-l-norvaline Dehydrogenase, domain 2"/>
    <property type="match status" value="1"/>
</dbReference>
<dbReference type="InterPro" id="IPR036291">
    <property type="entry name" value="NAD(P)-bd_dom_sf"/>
</dbReference>
<protein>
    <submittedName>
        <fullName evidence="7">NAD(P)-dependent oxidoreductase</fullName>
    </submittedName>
</protein>
<dbReference type="Proteomes" id="UP000325516">
    <property type="component" value="Chromosome"/>
</dbReference>
<evidence type="ECO:0000259" key="5">
    <source>
        <dbReference type="Pfam" id="PF03446"/>
    </source>
</evidence>
<evidence type="ECO:0000313" key="7">
    <source>
        <dbReference type="EMBL" id="QEW02380.1"/>
    </source>
</evidence>
<comment type="similarity">
    <text evidence="1">Belongs to the HIBADH-related family.</text>
</comment>
<dbReference type="GO" id="GO:0050661">
    <property type="term" value="F:NADP binding"/>
    <property type="evidence" value="ECO:0007669"/>
    <property type="project" value="InterPro"/>
</dbReference>
<dbReference type="PIRSF" id="PIRSF000103">
    <property type="entry name" value="HIBADH"/>
    <property type="match status" value="1"/>
</dbReference>
<evidence type="ECO:0000256" key="4">
    <source>
        <dbReference type="PIRSR" id="PIRSR000103-1"/>
    </source>
</evidence>
<dbReference type="Pfam" id="PF14833">
    <property type="entry name" value="NAD_binding_11"/>
    <property type="match status" value="1"/>
</dbReference>
<evidence type="ECO:0000259" key="6">
    <source>
        <dbReference type="Pfam" id="PF14833"/>
    </source>
</evidence>
<dbReference type="Pfam" id="PF03446">
    <property type="entry name" value="NAD_binding_2"/>
    <property type="match status" value="1"/>
</dbReference>
<sequence>MTRIGFTGVGAMGAPMVRNLLAAGHEVTVWGRSPSKLAPVLEAGAVPARDLAEIAAQDVVLGCLLDGAAIEEVYLGGLLSHARPGQLFADHGTYAPQVAERVAAAFAERGARYLDAPVSGGPMGAVAGTLVCAVGGDAAGVEQLRPIAQAYTGRIAHLGGPGRGLALKLINNFLVSINFVAAAETAWLIERLGLDPDAAQGILYGGMADGAVLRQGLSKALAHDYDAGGMSLGGLVEVQRNIAELLGGAEFRSGLFPYAQEVFAAAARSEFTRHPSALTRWLPGAPSIDPSSSEQ</sequence>
<reference evidence="8" key="1">
    <citation type="submission" date="2019-09" db="EMBL/GenBank/DDBJ databases">
        <title>Mumia zhuanghuii sp. nov. isolated from the intestinal contents of plateau pika (Ochotona curzoniae) in the Qinghai-Tibet plateau of China.</title>
        <authorList>
            <person name="Tian Z."/>
        </authorList>
    </citation>
    <scope>NUCLEOTIDE SEQUENCE [LARGE SCALE GENOMIC DNA]</scope>
    <source>
        <strain evidence="8">L-031</strain>
    </source>
</reference>
<dbReference type="RefSeq" id="WP_150923964.1">
    <property type="nucleotide sequence ID" value="NZ_CP044232.1"/>
</dbReference>
<dbReference type="InterPro" id="IPR008927">
    <property type="entry name" value="6-PGluconate_DH-like_C_sf"/>
</dbReference>